<feature type="binding site" evidence="7">
    <location>
        <position position="86"/>
    </location>
    <ligand>
        <name>Mg(2+)</name>
        <dbReference type="ChEBI" id="CHEBI:18420"/>
        <label>1</label>
        <note>catalytic</note>
    </ligand>
</feature>
<evidence type="ECO:0000256" key="4">
    <source>
        <dbReference type="ARBA" id="ARBA00022723"/>
    </source>
</evidence>
<evidence type="ECO:0000313" key="10">
    <source>
        <dbReference type="Proteomes" id="UP000177626"/>
    </source>
</evidence>
<evidence type="ECO:0000313" key="9">
    <source>
        <dbReference type="EMBL" id="OGY94426.1"/>
    </source>
</evidence>
<dbReference type="PANTHER" id="PTHR20854:SF4">
    <property type="entry name" value="INOSITOL-1-MONOPHOSPHATASE-RELATED"/>
    <property type="match status" value="1"/>
</dbReference>
<organism evidence="9 10">
    <name type="scientific">Candidatus Komeilibacteria bacterium RIFOXYC1_FULL_37_11</name>
    <dbReference type="NCBI Taxonomy" id="1798555"/>
    <lineage>
        <taxon>Bacteria</taxon>
        <taxon>Candidatus Komeiliibacteriota</taxon>
    </lineage>
</organism>
<dbReference type="EC" id="3.1.3.25" evidence="8"/>
<evidence type="ECO:0000256" key="6">
    <source>
        <dbReference type="ARBA" id="ARBA00022842"/>
    </source>
</evidence>
<keyword evidence="6 7" id="KW-0460">Magnesium</keyword>
<gene>
    <name evidence="9" type="ORF">A2406_03295</name>
</gene>
<accession>A0A1G2BZM7</accession>
<evidence type="ECO:0000256" key="5">
    <source>
        <dbReference type="ARBA" id="ARBA00022801"/>
    </source>
</evidence>
<dbReference type="GO" id="GO:0046872">
    <property type="term" value="F:metal ion binding"/>
    <property type="evidence" value="ECO:0007669"/>
    <property type="project" value="UniProtKB-KW"/>
</dbReference>
<dbReference type="GO" id="GO:0006020">
    <property type="term" value="P:inositol metabolic process"/>
    <property type="evidence" value="ECO:0007669"/>
    <property type="project" value="TreeGrafter"/>
</dbReference>
<evidence type="ECO:0000256" key="1">
    <source>
        <dbReference type="ARBA" id="ARBA00001033"/>
    </source>
</evidence>
<feature type="binding site" evidence="7">
    <location>
        <position position="84"/>
    </location>
    <ligand>
        <name>Mg(2+)</name>
        <dbReference type="ChEBI" id="CHEBI:18420"/>
        <label>1</label>
        <note>catalytic</note>
    </ligand>
</feature>
<dbReference type="Gene3D" id="3.40.190.80">
    <property type="match status" value="1"/>
</dbReference>
<comment type="similarity">
    <text evidence="3 8">Belongs to the inositol monophosphatase superfamily.</text>
</comment>
<dbReference type="Proteomes" id="UP000177626">
    <property type="component" value="Unassembled WGS sequence"/>
</dbReference>
<evidence type="ECO:0000256" key="2">
    <source>
        <dbReference type="ARBA" id="ARBA00001946"/>
    </source>
</evidence>
<dbReference type="CDD" id="cd01639">
    <property type="entry name" value="IMPase"/>
    <property type="match status" value="1"/>
</dbReference>
<dbReference type="GO" id="GO:0008934">
    <property type="term" value="F:inositol monophosphate 1-phosphatase activity"/>
    <property type="evidence" value="ECO:0007669"/>
    <property type="project" value="InterPro"/>
</dbReference>
<dbReference type="InterPro" id="IPR020550">
    <property type="entry name" value="Inositol_monophosphatase_CS"/>
</dbReference>
<dbReference type="SUPFAM" id="SSF56655">
    <property type="entry name" value="Carbohydrate phosphatase"/>
    <property type="match status" value="1"/>
</dbReference>
<dbReference type="PROSITE" id="PS00629">
    <property type="entry name" value="IMP_1"/>
    <property type="match status" value="1"/>
</dbReference>
<dbReference type="PRINTS" id="PR00377">
    <property type="entry name" value="IMPHPHTASES"/>
</dbReference>
<name>A0A1G2BZM7_9BACT</name>
<feature type="binding site" evidence="7">
    <location>
        <position position="87"/>
    </location>
    <ligand>
        <name>Mg(2+)</name>
        <dbReference type="ChEBI" id="CHEBI:18420"/>
        <label>1</label>
        <note>catalytic</note>
    </ligand>
</feature>
<feature type="binding site" evidence="7">
    <location>
        <position position="68"/>
    </location>
    <ligand>
        <name>Mg(2+)</name>
        <dbReference type="ChEBI" id="CHEBI:18420"/>
        <label>1</label>
        <note>catalytic</note>
    </ligand>
</feature>
<dbReference type="InterPro" id="IPR020583">
    <property type="entry name" value="Inositol_monoP_metal-BS"/>
</dbReference>
<dbReference type="Gene3D" id="3.30.540.10">
    <property type="entry name" value="Fructose-1,6-Bisphosphatase, subunit A, domain 1"/>
    <property type="match status" value="1"/>
</dbReference>
<comment type="caution">
    <text evidence="9">The sequence shown here is derived from an EMBL/GenBank/DDBJ whole genome shotgun (WGS) entry which is preliminary data.</text>
</comment>
<protein>
    <recommendedName>
        <fullName evidence="8">Inositol-1-monophosphatase</fullName>
        <ecNumber evidence="8">3.1.3.25</ecNumber>
    </recommendedName>
</protein>
<sequence>MYEKELKISQSAARQAGLFLKKEFFDWHKKNIGYKIHNERATWCDRQAEKIIFKAIRKNFPNYDILSEESGQLDKNSNYTWIIDPLDGTTNFTMHHPMFSVAIALAYKNEIVMGVIYSPILDELYYATKNGGAFKDQRPLKLASTKDFKKAVITYCHGSGRKNTEKAYRLYKRFHDLCHHCRHFGSTSLELAMVASGKTEAHVVSGARLWDVAAGTILIKEAGGKVTDWQNKNWTMKSPTILAGAKTMHTLCLKELQKIRLA</sequence>
<evidence type="ECO:0000256" key="7">
    <source>
        <dbReference type="PIRSR" id="PIRSR600760-2"/>
    </source>
</evidence>
<keyword evidence="4 7" id="KW-0479">Metal-binding</keyword>
<comment type="catalytic activity">
    <reaction evidence="1 8">
        <text>a myo-inositol phosphate + H2O = myo-inositol + phosphate</text>
        <dbReference type="Rhea" id="RHEA:24056"/>
        <dbReference type="ChEBI" id="CHEBI:15377"/>
        <dbReference type="ChEBI" id="CHEBI:17268"/>
        <dbReference type="ChEBI" id="CHEBI:43474"/>
        <dbReference type="ChEBI" id="CHEBI:84139"/>
        <dbReference type="EC" id="3.1.3.25"/>
    </reaction>
</comment>
<reference evidence="9 10" key="1">
    <citation type="journal article" date="2016" name="Nat. Commun.">
        <title>Thousands of microbial genomes shed light on interconnected biogeochemical processes in an aquifer system.</title>
        <authorList>
            <person name="Anantharaman K."/>
            <person name="Brown C.T."/>
            <person name="Hug L.A."/>
            <person name="Sharon I."/>
            <person name="Castelle C.J."/>
            <person name="Probst A.J."/>
            <person name="Thomas B.C."/>
            <person name="Singh A."/>
            <person name="Wilkins M.J."/>
            <person name="Karaoz U."/>
            <person name="Brodie E.L."/>
            <person name="Williams K.H."/>
            <person name="Hubbard S.S."/>
            <person name="Banfield J.F."/>
        </authorList>
    </citation>
    <scope>NUCLEOTIDE SEQUENCE [LARGE SCALE GENOMIC DNA]</scope>
</reference>
<dbReference type="PANTHER" id="PTHR20854">
    <property type="entry name" value="INOSITOL MONOPHOSPHATASE"/>
    <property type="match status" value="1"/>
</dbReference>
<dbReference type="GO" id="GO:0007165">
    <property type="term" value="P:signal transduction"/>
    <property type="evidence" value="ECO:0007669"/>
    <property type="project" value="TreeGrafter"/>
</dbReference>
<dbReference type="AlphaFoldDB" id="A0A1G2BZM7"/>
<proteinExistence type="inferred from homology"/>
<keyword evidence="5 8" id="KW-0378">Hydrolase</keyword>
<dbReference type="Pfam" id="PF00459">
    <property type="entry name" value="Inositol_P"/>
    <property type="match status" value="1"/>
</dbReference>
<dbReference type="FunFam" id="3.30.540.10:FF:000003">
    <property type="entry name" value="Inositol-1-monophosphatase"/>
    <property type="match status" value="1"/>
</dbReference>
<dbReference type="GO" id="GO:0046854">
    <property type="term" value="P:phosphatidylinositol phosphate biosynthetic process"/>
    <property type="evidence" value="ECO:0007669"/>
    <property type="project" value="InterPro"/>
</dbReference>
<dbReference type="InterPro" id="IPR033942">
    <property type="entry name" value="IMPase"/>
</dbReference>
<dbReference type="EMBL" id="MHKQ01000008">
    <property type="protein sequence ID" value="OGY94426.1"/>
    <property type="molecule type" value="Genomic_DNA"/>
</dbReference>
<dbReference type="PROSITE" id="PS00630">
    <property type="entry name" value="IMP_2"/>
    <property type="match status" value="1"/>
</dbReference>
<feature type="binding site" evidence="7">
    <location>
        <position position="211"/>
    </location>
    <ligand>
        <name>Mg(2+)</name>
        <dbReference type="ChEBI" id="CHEBI:18420"/>
        <label>1</label>
        <note>catalytic</note>
    </ligand>
</feature>
<dbReference type="InterPro" id="IPR000760">
    <property type="entry name" value="Inositol_monophosphatase-like"/>
</dbReference>
<comment type="cofactor">
    <cofactor evidence="2 7 8">
        <name>Mg(2+)</name>
        <dbReference type="ChEBI" id="CHEBI:18420"/>
    </cofactor>
</comment>
<evidence type="ECO:0000256" key="8">
    <source>
        <dbReference type="RuleBase" id="RU364068"/>
    </source>
</evidence>
<evidence type="ECO:0000256" key="3">
    <source>
        <dbReference type="ARBA" id="ARBA00009759"/>
    </source>
</evidence>